<gene>
    <name evidence="2" type="ORF">LRS13_04680</name>
</gene>
<accession>A0ABY5PJG4</accession>
<evidence type="ECO:0000313" key="3">
    <source>
        <dbReference type="Proteomes" id="UP001058860"/>
    </source>
</evidence>
<sequence length="460" mass="49859">MLRLFLSACLLTLVAASPAAAATTTKTFRYGPIKVAGYEVKQSDMTADIPKPDTDGFITRMSVDVVDKTGKPVGIDRLMLHHIVFSNLGRFGGDKRDGTCNTLTLLDSKTQLPAVVERFYAAGEERAELELPQGYGYPVKGADRWFMTWMLMNHKATDDEAYVQYKVTYDDAPDLTPVKPYWHDVRNCKADPVFDVPGGGKPGSTFATSSTITMPEGSRIVAAGGHVHGGAKHLSMTQADCGGRQIVRSEPAWGRASHPFYNVKPVLHEPGPVNMSGVLTAQGFPVAAGERLTLTAVYDNEVPHTRAMGIMVFFAAPDPGVTARCGPLPTDTRVVKTTLAHRKVAPKFTVPLTGLDGKGRAVEIDAPPGRVQAVKSGTTIGVKQFAFSRANVELPQGAKLAWKFSDKELHDVTLASGPRGFSSPHLNDGRTYARTFGTKGTYRVFCSLHPVRMTQTVRVR</sequence>
<name>A0ABY5PJG4_9ACTN</name>
<feature type="chain" id="PRO_5046329404" description="Blue (type 1) copper domain-containing protein" evidence="1">
    <location>
        <begin position="22"/>
        <end position="460"/>
    </location>
</feature>
<dbReference type="Gene3D" id="2.60.40.420">
    <property type="entry name" value="Cupredoxins - blue copper proteins"/>
    <property type="match status" value="1"/>
</dbReference>
<dbReference type="RefSeq" id="WP_353865309.1">
    <property type="nucleotide sequence ID" value="NZ_CP088295.1"/>
</dbReference>
<evidence type="ECO:0008006" key="4">
    <source>
        <dbReference type="Google" id="ProtNLM"/>
    </source>
</evidence>
<keyword evidence="3" id="KW-1185">Reference proteome</keyword>
<organism evidence="2 3">
    <name type="scientific">Svornostia abyssi</name>
    <dbReference type="NCBI Taxonomy" id="2898438"/>
    <lineage>
        <taxon>Bacteria</taxon>
        <taxon>Bacillati</taxon>
        <taxon>Actinomycetota</taxon>
        <taxon>Thermoleophilia</taxon>
        <taxon>Solirubrobacterales</taxon>
        <taxon>Baekduiaceae</taxon>
        <taxon>Svornostia</taxon>
    </lineage>
</organism>
<evidence type="ECO:0000256" key="1">
    <source>
        <dbReference type="SAM" id="SignalP"/>
    </source>
</evidence>
<dbReference type="InterPro" id="IPR008972">
    <property type="entry name" value="Cupredoxin"/>
</dbReference>
<dbReference type="Proteomes" id="UP001058860">
    <property type="component" value="Chromosome"/>
</dbReference>
<dbReference type="EMBL" id="CP088295">
    <property type="protein sequence ID" value="UUY04829.1"/>
    <property type="molecule type" value="Genomic_DNA"/>
</dbReference>
<proteinExistence type="predicted"/>
<feature type="signal peptide" evidence="1">
    <location>
        <begin position="1"/>
        <end position="21"/>
    </location>
</feature>
<dbReference type="SUPFAM" id="SSF49503">
    <property type="entry name" value="Cupredoxins"/>
    <property type="match status" value="1"/>
</dbReference>
<protein>
    <recommendedName>
        <fullName evidence="4">Blue (type 1) copper domain-containing protein</fullName>
    </recommendedName>
</protein>
<evidence type="ECO:0000313" key="2">
    <source>
        <dbReference type="EMBL" id="UUY04829.1"/>
    </source>
</evidence>
<reference evidence="3" key="1">
    <citation type="submission" date="2021-11" db="EMBL/GenBank/DDBJ databases">
        <title>Cultivation dependent microbiological survey of springs from the worlds oldest radium mine currently devoted to the extraction of radon-saturated water.</title>
        <authorList>
            <person name="Kapinusova G."/>
            <person name="Smrhova T."/>
            <person name="Strejcek M."/>
            <person name="Suman J."/>
            <person name="Jani K."/>
            <person name="Pajer P."/>
            <person name="Uhlik O."/>
        </authorList>
    </citation>
    <scope>NUCLEOTIDE SEQUENCE [LARGE SCALE GENOMIC DNA]</scope>
    <source>
        <strain evidence="3">J379</strain>
    </source>
</reference>
<keyword evidence="1" id="KW-0732">Signal</keyword>